<keyword evidence="1" id="KW-1133">Transmembrane helix</keyword>
<proteinExistence type="predicted"/>
<evidence type="ECO:0000313" key="2">
    <source>
        <dbReference type="EMBL" id="CAG7565358.1"/>
    </source>
</evidence>
<comment type="caution">
    <text evidence="2">The sequence shown here is derived from an EMBL/GenBank/DDBJ whole genome shotgun (WGS) entry which is preliminary data.</text>
</comment>
<gene>
    <name evidence="2" type="ORF">FEQUK3_LOCUS11091</name>
</gene>
<keyword evidence="1" id="KW-0472">Membrane</keyword>
<dbReference type="EMBL" id="CAJSTJ010000182">
    <property type="protein sequence ID" value="CAG7565358.1"/>
    <property type="molecule type" value="Genomic_DNA"/>
</dbReference>
<keyword evidence="1" id="KW-0812">Transmembrane</keyword>
<sequence length="145" mass="16559">MPNERCSITMMSAWYCTFNDKDLDKPSIKAALELHLFGCLEYWAVRNLGKDANKKAALAAFGCLLLLLICPATERQALLIEMAALNRLAAKLDLNVDPDGDEQRFLDKANDGYYDYWFLDLAQQVNHTIDYFSIEKCPRLDMTKL</sequence>
<reference evidence="2" key="1">
    <citation type="submission" date="2021-05" db="EMBL/GenBank/DDBJ databases">
        <authorList>
            <person name="Khan N."/>
        </authorList>
    </citation>
    <scope>NUCLEOTIDE SEQUENCE</scope>
</reference>
<dbReference type="Proteomes" id="UP000693738">
    <property type="component" value="Unassembled WGS sequence"/>
</dbReference>
<accession>A0A8J2NH37</accession>
<evidence type="ECO:0000256" key="1">
    <source>
        <dbReference type="SAM" id="Phobius"/>
    </source>
</evidence>
<protein>
    <submittedName>
        <fullName evidence="2">Uncharacterized protein</fullName>
    </submittedName>
</protein>
<dbReference type="AlphaFoldDB" id="A0A8J2NH37"/>
<organism evidence="2 3">
    <name type="scientific">Fusarium equiseti</name>
    <name type="common">Fusarium scirpi</name>
    <dbReference type="NCBI Taxonomy" id="61235"/>
    <lineage>
        <taxon>Eukaryota</taxon>
        <taxon>Fungi</taxon>
        <taxon>Dikarya</taxon>
        <taxon>Ascomycota</taxon>
        <taxon>Pezizomycotina</taxon>
        <taxon>Sordariomycetes</taxon>
        <taxon>Hypocreomycetidae</taxon>
        <taxon>Hypocreales</taxon>
        <taxon>Nectriaceae</taxon>
        <taxon>Fusarium</taxon>
        <taxon>Fusarium incarnatum-equiseti species complex</taxon>
    </lineage>
</organism>
<name>A0A8J2NH37_FUSEQ</name>
<evidence type="ECO:0000313" key="3">
    <source>
        <dbReference type="Proteomes" id="UP000693738"/>
    </source>
</evidence>
<feature type="transmembrane region" description="Helical" evidence="1">
    <location>
        <begin position="56"/>
        <end position="73"/>
    </location>
</feature>